<sequence>FSLCIEDLVPVAIGKYLKALISTMRHSQTTASAPMSSSDNVLERMFALFMEQGSLWPEICSLPEIECPDTSESIVYG</sequence>
<evidence type="ECO:0000313" key="3">
    <source>
        <dbReference type="EMBL" id="MCH95385.1"/>
    </source>
</evidence>
<evidence type="ECO:0000256" key="1">
    <source>
        <dbReference type="ARBA" id="ARBA00004123"/>
    </source>
</evidence>
<dbReference type="Proteomes" id="UP000265520">
    <property type="component" value="Unassembled WGS sequence"/>
</dbReference>
<accession>A0A392N8C9</accession>
<proteinExistence type="predicted"/>
<dbReference type="AlphaFoldDB" id="A0A392N8C9"/>
<keyword evidence="2" id="KW-0539">Nucleus</keyword>
<dbReference type="EMBL" id="LXQA010029703">
    <property type="protein sequence ID" value="MCH95385.1"/>
    <property type="molecule type" value="Genomic_DNA"/>
</dbReference>
<comment type="caution">
    <text evidence="3">The sequence shown here is derived from an EMBL/GenBank/DDBJ whole genome shotgun (WGS) entry which is preliminary data.</text>
</comment>
<comment type="subcellular location">
    <subcellularLocation>
        <location evidence="1">Nucleus</location>
    </subcellularLocation>
</comment>
<keyword evidence="4" id="KW-1185">Reference proteome</keyword>
<organism evidence="3 4">
    <name type="scientific">Trifolium medium</name>
    <dbReference type="NCBI Taxonomy" id="97028"/>
    <lineage>
        <taxon>Eukaryota</taxon>
        <taxon>Viridiplantae</taxon>
        <taxon>Streptophyta</taxon>
        <taxon>Embryophyta</taxon>
        <taxon>Tracheophyta</taxon>
        <taxon>Spermatophyta</taxon>
        <taxon>Magnoliopsida</taxon>
        <taxon>eudicotyledons</taxon>
        <taxon>Gunneridae</taxon>
        <taxon>Pentapetalae</taxon>
        <taxon>rosids</taxon>
        <taxon>fabids</taxon>
        <taxon>Fabales</taxon>
        <taxon>Fabaceae</taxon>
        <taxon>Papilionoideae</taxon>
        <taxon>50 kb inversion clade</taxon>
        <taxon>NPAAA clade</taxon>
        <taxon>Hologalegina</taxon>
        <taxon>IRL clade</taxon>
        <taxon>Trifolieae</taxon>
        <taxon>Trifolium</taxon>
    </lineage>
</organism>
<dbReference type="GO" id="GO:0006325">
    <property type="term" value="P:chromatin organization"/>
    <property type="evidence" value="ECO:0007669"/>
    <property type="project" value="InterPro"/>
</dbReference>
<dbReference type="InterPro" id="IPR033053">
    <property type="entry name" value="Hir3/CABIN1"/>
</dbReference>
<dbReference type="GO" id="GO:0031491">
    <property type="term" value="F:nucleosome binding"/>
    <property type="evidence" value="ECO:0007669"/>
    <property type="project" value="TreeGrafter"/>
</dbReference>
<evidence type="ECO:0000313" key="4">
    <source>
        <dbReference type="Proteomes" id="UP000265520"/>
    </source>
</evidence>
<name>A0A392N8C9_9FABA</name>
<reference evidence="3 4" key="1">
    <citation type="journal article" date="2018" name="Front. Plant Sci.">
        <title>Red Clover (Trifolium pratense) and Zigzag Clover (T. medium) - A Picture of Genomic Similarities and Differences.</title>
        <authorList>
            <person name="Dluhosova J."/>
            <person name="Istvanek J."/>
            <person name="Nedelnik J."/>
            <person name="Repkova J."/>
        </authorList>
    </citation>
    <scope>NUCLEOTIDE SEQUENCE [LARGE SCALE GENOMIC DNA]</scope>
    <source>
        <strain evidence="4">cv. 10/8</strain>
        <tissue evidence="3">Leaf</tissue>
    </source>
</reference>
<feature type="non-terminal residue" evidence="3">
    <location>
        <position position="1"/>
    </location>
</feature>
<protein>
    <submittedName>
        <fullName evidence="3">TPR repeat protein</fullName>
    </submittedName>
</protein>
<dbReference type="PANTHER" id="PTHR15502">
    <property type="entry name" value="CALCINEURIN-BINDING PROTEIN CABIN 1-RELATED"/>
    <property type="match status" value="1"/>
</dbReference>
<dbReference type="PANTHER" id="PTHR15502:SF7">
    <property type="entry name" value="CALCINEURIN-BINDING PROTEIN CABIN-1"/>
    <property type="match status" value="1"/>
</dbReference>
<dbReference type="GO" id="GO:0005634">
    <property type="term" value="C:nucleus"/>
    <property type="evidence" value="ECO:0007669"/>
    <property type="project" value="UniProtKB-SubCell"/>
</dbReference>
<evidence type="ECO:0000256" key="2">
    <source>
        <dbReference type="ARBA" id="ARBA00023242"/>
    </source>
</evidence>